<evidence type="ECO:0000256" key="1">
    <source>
        <dbReference type="SAM" id="Phobius"/>
    </source>
</evidence>
<feature type="transmembrane region" description="Helical" evidence="1">
    <location>
        <begin position="12"/>
        <end position="28"/>
    </location>
</feature>
<sequence length="884" mass="102804">MSVRKMKIINTKYIYFTLLFFSYNLYFSQTITGNIKDSISKENVFANVVIKDTKKSNDISEFTVTKNGNYKIQVSKFYKRIVLEVNALGYSSITHIIEAPEKDKIYNLNFFLKKEQIKNIKEIILTSNKKKFSIKEDTIKYNVSAYRDGSERKIEEIIKKLPGIQVNEKSGEIKYKGKSIETVQLEGDDLFGSNYSLGTKNINVDMVEQVQAIENYSANPLLKGIENGDKVALNLKLKKGRLDLSGNTEYGSGFSSDNKQIYNIGANILGVSKNYKSFGTFSYNNVGINNSPFDYFGFNYNTEQIKERDFFAKKLIPESIFTSSLDDSRANINNAIFGNYNSIFKIGKKASLKLNLYYTQDKILQTQFFQNNILTGDGTFSTSDLYQTQKKPFLYRGDIELKINTSKNSLLEYKARISQENINTQSSVLQNNKSSFNTKLYSESFLFRQDLIYTKKISDKKALQMQLFQSYNNAPQNLSISPSLNLDSLTIFKTQYSRYTKQIFSIQSTLLGSTLKTKYAFSIGATLEKDPFTSFLNDNMEINNNNFSYIKNSIWFKGAYHFQYGNLKISPSYTLSYFNQNLNNISAKRNDFLIEPSLALKYRLGENSSLFTSINYAQKSFSEEYFLINPLFTSPRNNISSTPSLDIKKTISYNLYYLTNNLFKQFQFRLGFLYNKDNGNYFSNFNVTENVTRLNYFYLPKSNESFTFNFMVEKYLPIIQSTVRLTSDLSISNYKNIVNNSDLRNNKFHNLTSEFFFKTAFDSKINFENQFKFFQNISKSEDSEKFENNSLQNTFKVIIKPHKKWFILFSSEYYIPNLDKKDNYLFLDATFRFIPNKIFDFNFYAKNILNKKVFSQVETTDFSTTIFQSNLIQRYYMLSVSYNF</sequence>
<dbReference type="EMBL" id="CP023401">
    <property type="protein sequence ID" value="ATC35561.1"/>
    <property type="molecule type" value="Genomic_DNA"/>
</dbReference>
<keyword evidence="1" id="KW-1133">Transmembrane helix</keyword>
<organism evidence="2 3">
    <name type="scientific">Elizabethkingia anophelis R26</name>
    <dbReference type="NCBI Taxonomy" id="1246994"/>
    <lineage>
        <taxon>Bacteria</taxon>
        <taxon>Pseudomonadati</taxon>
        <taxon>Bacteroidota</taxon>
        <taxon>Flavobacteriia</taxon>
        <taxon>Flavobacteriales</taxon>
        <taxon>Weeksellaceae</taxon>
        <taxon>Elizabethkingia</taxon>
    </lineage>
</organism>
<proteinExistence type="predicted"/>
<keyword evidence="3" id="KW-1185">Reference proteome</keyword>
<dbReference type="SUPFAM" id="SSF56935">
    <property type="entry name" value="Porins"/>
    <property type="match status" value="1"/>
</dbReference>
<dbReference type="Proteomes" id="UP000190057">
    <property type="component" value="Chromosome"/>
</dbReference>
<evidence type="ECO:0000313" key="2">
    <source>
        <dbReference type="EMBL" id="ATC35561.1"/>
    </source>
</evidence>
<keyword evidence="1" id="KW-0812">Transmembrane</keyword>
<evidence type="ECO:0000313" key="3">
    <source>
        <dbReference type="Proteomes" id="UP000190057"/>
    </source>
</evidence>
<keyword evidence="1" id="KW-0472">Membrane</keyword>
<dbReference type="RefSeq" id="WP_009090466.1">
    <property type="nucleotide sequence ID" value="NZ_ANIW01000063.1"/>
</dbReference>
<gene>
    <name evidence="2" type="ORF">BAZ09_004740</name>
</gene>
<name>A0ABM6MRH0_9FLAO</name>
<accession>A0ABM6MRH0</accession>
<protein>
    <recommendedName>
        <fullName evidence="4">TonB-dependent receptor</fullName>
    </recommendedName>
</protein>
<evidence type="ECO:0008006" key="4">
    <source>
        <dbReference type="Google" id="ProtNLM"/>
    </source>
</evidence>
<reference evidence="2 3" key="1">
    <citation type="submission" date="2017-09" db="EMBL/GenBank/DDBJ databases">
        <title>Complete circularized genomes of four mosquito-derived Elizabethkingia anophelis isolates.</title>
        <authorList>
            <person name="Nicholson A.C."/>
            <person name="Xu J."/>
        </authorList>
    </citation>
    <scope>NUCLEOTIDE SEQUENCE [LARGE SCALE GENOMIC DNA]</scope>
    <source>
        <strain evidence="2 3">R26</strain>
    </source>
</reference>
<dbReference type="GeneID" id="56683768"/>